<evidence type="ECO:0000256" key="1">
    <source>
        <dbReference type="ARBA" id="ARBA00018879"/>
    </source>
</evidence>
<dbReference type="InterPro" id="IPR000871">
    <property type="entry name" value="Beta-lactam_class-A"/>
</dbReference>
<dbReference type="OrthoDB" id="4515847at2"/>
<evidence type="ECO:0000313" key="5">
    <source>
        <dbReference type="EMBL" id="SDN27538.1"/>
    </source>
</evidence>
<feature type="domain" description="Beta-lactamase class A catalytic" evidence="4">
    <location>
        <begin position="83"/>
        <end position="286"/>
    </location>
</feature>
<dbReference type="GO" id="GO:0046677">
    <property type="term" value="P:response to antibiotic"/>
    <property type="evidence" value="ECO:0007669"/>
    <property type="project" value="InterPro"/>
</dbReference>
<dbReference type="PROSITE" id="PS51318">
    <property type="entry name" value="TAT"/>
    <property type="match status" value="1"/>
</dbReference>
<evidence type="ECO:0000256" key="3">
    <source>
        <dbReference type="SAM" id="SignalP"/>
    </source>
</evidence>
<reference evidence="5 6" key="1">
    <citation type="submission" date="2016-10" db="EMBL/GenBank/DDBJ databases">
        <authorList>
            <person name="de Groot N.N."/>
        </authorList>
    </citation>
    <scope>NUCLEOTIDE SEQUENCE [LARGE SCALE GENOMIC DNA]</scope>
    <source>
        <strain evidence="5 6">DSM 44149</strain>
    </source>
</reference>
<protein>
    <recommendedName>
        <fullName evidence="1">Beta-lactamase</fullName>
    </recommendedName>
    <alternativeName>
        <fullName evidence="2">Penicillinase</fullName>
    </alternativeName>
</protein>
<dbReference type="PANTHER" id="PTHR35333">
    <property type="entry name" value="BETA-LACTAMASE"/>
    <property type="match status" value="1"/>
</dbReference>
<dbReference type="eggNOG" id="COG2367">
    <property type="taxonomic scope" value="Bacteria"/>
</dbReference>
<name>A0A1H0A1T8_ALLAB</name>
<proteinExistence type="predicted"/>
<keyword evidence="3" id="KW-0732">Signal</keyword>
<evidence type="ECO:0000256" key="2">
    <source>
        <dbReference type="ARBA" id="ARBA00030171"/>
    </source>
</evidence>
<dbReference type="STRING" id="211114.SAMN04489726_5835"/>
<dbReference type="GO" id="GO:0008800">
    <property type="term" value="F:beta-lactamase activity"/>
    <property type="evidence" value="ECO:0007669"/>
    <property type="project" value="InterPro"/>
</dbReference>
<sequence>MATIRRRAAFGLAAAAVLGPTAASASAEPAEAGETPEDVTPSTAARARARIASVYRRETRRARGTWSAFVSIVDPDGRVIPAVDDNADAVVNAQSVNKIAIAVAVLDRVDRGLIKLDQKVELTPEIIIKDGDGIFRLHKVYGDQITVAAALAALLLVSDDTAVRLCGLVCPALELNKILRAKGFVHTQVIPVANPNRFFLGKTTARETHSLLERLVAGKLVSADSTAFILDVLRSKDGYIDGIRSNMSTAERERVATKAGWLNSDRHEAGVIFDGDAKPMLTYAVFAGGAFTGDAATNNANFGGTHPALEARARMGRAMLDAVSKLHSGSARSYRTRAYRPVDGG</sequence>
<dbReference type="Gene3D" id="3.40.710.10">
    <property type="entry name" value="DD-peptidase/beta-lactamase superfamily"/>
    <property type="match status" value="1"/>
</dbReference>
<dbReference type="Pfam" id="PF13354">
    <property type="entry name" value="Beta-lactamase2"/>
    <property type="match status" value="1"/>
</dbReference>
<keyword evidence="6" id="KW-1185">Reference proteome</keyword>
<feature type="chain" id="PRO_5038880919" description="Beta-lactamase" evidence="3">
    <location>
        <begin position="28"/>
        <end position="345"/>
    </location>
</feature>
<dbReference type="InterPro" id="IPR045155">
    <property type="entry name" value="Beta-lactam_cat"/>
</dbReference>
<feature type="signal peptide" evidence="3">
    <location>
        <begin position="1"/>
        <end position="27"/>
    </location>
</feature>
<organism evidence="5 6">
    <name type="scientific">Allokutzneria albata</name>
    <name type="common">Kibdelosporangium albatum</name>
    <dbReference type="NCBI Taxonomy" id="211114"/>
    <lineage>
        <taxon>Bacteria</taxon>
        <taxon>Bacillati</taxon>
        <taxon>Actinomycetota</taxon>
        <taxon>Actinomycetes</taxon>
        <taxon>Pseudonocardiales</taxon>
        <taxon>Pseudonocardiaceae</taxon>
        <taxon>Allokutzneria</taxon>
    </lineage>
</organism>
<dbReference type="Proteomes" id="UP000183376">
    <property type="component" value="Chromosome I"/>
</dbReference>
<dbReference type="SUPFAM" id="SSF56601">
    <property type="entry name" value="beta-lactamase/transpeptidase-like"/>
    <property type="match status" value="1"/>
</dbReference>
<evidence type="ECO:0000313" key="6">
    <source>
        <dbReference type="Proteomes" id="UP000183376"/>
    </source>
</evidence>
<dbReference type="EMBL" id="LT629701">
    <property type="protein sequence ID" value="SDN27538.1"/>
    <property type="molecule type" value="Genomic_DNA"/>
</dbReference>
<dbReference type="AlphaFoldDB" id="A0A1H0A1T8"/>
<evidence type="ECO:0000259" key="4">
    <source>
        <dbReference type="Pfam" id="PF13354"/>
    </source>
</evidence>
<dbReference type="RefSeq" id="WP_030427948.1">
    <property type="nucleotide sequence ID" value="NZ_JOEF01000003.1"/>
</dbReference>
<dbReference type="PANTHER" id="PTHR35333:SF3">
    <property type="entry name" value="BETA-LACTAMASE-TYPE TRANSPEPTIDASE FOLD CONTAINING PROTEIN"/>
    <property type="match status" value="1"/>
</dbReference>
<dbReference type="GO" id="GO:0030655">
    <property type="term" value="P:beta-lactam antibiotic catabolic process"/>
    <property type="evidence" value="ECO:0007669"/>
    <property type="project" value="InterPro"/>
</dbReference>
<gene>
    <name evidence="5" type="ORF">SAMN04489726_5835</name>
</gene>
<dbReference type="InterPro" id="IPR006311">
    <property type="entry name" value="TAT_signal"/>
</dbReference>
<dbReference type="InterPro" id="IPR012338">
    <property type="entry name" value="Beta-lactam/transpept-like"/>
</dbReference>
<accession>A0A1H0A1T8</accession>